<dbReference type="Proteomes" id="UP000027616">
    <property type="component" value="Chromosome I"/>
</dbReference>
<dbReference type="OrthoDB" id="128937at2"/>
<evidence type="ECO:0000256" key="1">
    <source>
        <dbReference type="ARBA" id="ARBA00022729"/>
    </source>
</evidence>
<dbReference type="STRING" id="1433126.BN938_1977"/>
<gene>
    <name evidence="3" type="ORF">BN938_1977</name>
</gene>
<dbReference type="AlphaFoldDB" id="A0A060RDR5"/>
<organism evidence="3 4">
    <name type="scientific">Mucinivorans hirudinis</name>
    <dbReference type="NCBI Taxonomy" id="1433126"/>
    <lineage>
        <taxon>Bacteria</taxon>
        <taxon>Pseudomonadati</taxon>
        <taxon>Bacteroidota</taxon>
        <taxon>Bacteroidia</taxon>
        <taxon>Bacteroidales</taxon>
        <taxon>Rikenellaceae</taxon>
        <taxon>Mucinivorans</taxon>
    </lineage>
</organism>
<keyword evidence="1 2" id="KW-0732">Signal</keyword>
<sequence>MKKLFLTLALTIAAVVATNAQSGNEILEKYYKATNVSKLSSGVEGSFMIDMAVKANQGGMNIEMPIKMIQQNPGNKIRMEMEMMGQKVLIVSNGTKGWIQMAGQVQEVPAEQLAQMTSQGNIVENLKWDESKFTNEYVGEKDGIKIVKIIAKDPNAQMKEMSLGFNAKSGLLEWTEGTTQGMTVKTVLSDYKEFDGVSLPTAISVSMGGQEISVVNIKDLELDYPTAEFMFVEPK</sequence>
<dbReference type="Pfam" id="PF03548">
    <property type="entry name" value="LolA"/>
    <property type="match status" value="1"/>
</dbReference>
<dbReference type="KEGG" id="rbc:BN938_1977"/>
<name>A0A060RDR5_9BACT</name>
<dbReference type="SUPFAM" id="SSF89392">
    <property type="entry name" value="Prokaryotic lipoproteins and lipoprotein localization factors"/>
    <property type="match status" value="1"/>
</dbReference>
<dbReference type="Gene3D" id="2.50.20.10">
    <property type="entry name" value="Lipoprotein localisation LolA/LolB/LppX"/>
    <property type="match status" value="1"/>
</dbReference>
<reference evidence="3 4" key="1">
    <citation type="journal article" date="2015" name="Genome Announc.">
        <title>Complete Genome Sequence of the Novel Leech Symbiont Mucinivorans hirudinis M3T.</title>
        <authorList>
            <person name="Nelson M.C."/>
            <person name="Bomar L."/>
            <person name="Graf J."/>
        </authorList>
    </citation>
    <scope>NUCLEOTIDE SEQUENCE [LARGE SCALE GENOMIC DNA]</scope>
    <source>
        <strain evidence="4">M3</strain>
    </source>
</reference>
<feature type="signal peptide" evidence="2">
    <location>
        <begin position="1"/>
        <end position="22"/>
    </location>
</feature>
<protein>
    <recommendedName>
        <fullName evidence="5">Outer membrane lipoprotein-sorting protein</fullName>
    </recommendedName>
</protein>
<evidence type="ECO:0000256" key="2">
    <source>
        <dbReference type="SAM" id="SignalP"/>
    </source>
</evidence>
<dbReference type="InterPro" id="IPR029046">
    <property type="entry name" value="LolA/LolB/LppX"/>
</dbReference>
<dbReference type="EMBL" id="HG934468">
    <property type="protein sequence ID" value="CDN32054.1"/>
    <property type="molecule type" value="Genomic_DNA"/>
</dbReference>
<evidence type="ECO:0000313" key="3">
    <source>
        <dbReference type="EMBL" id="CDN32054.1"/>
    </source>
</evidence>
<accession>A0A060RDR5</accession>
<dbReference type="HOGENOM" id="CLU_1179158_0_0_10"/>
<feature type="chain" id="PRO_5001585881" description="Outer membrane lipoprotein-sorting protein" evidence="2">
    <location>
        <begin position="23"/>
        <end position="235"/>
    </location>
</feature>
<dbReference type="eggNOG" id="ENOG5030K3K">
    <property type="taxonomic scope" value="Bacteria"/>
</dbReference>
<keyword evidence="4" id="KW-1185">Reference proteome</keyword>
<evidence type="ECO:0008006" key="5">
    <source>
        <dbReference type="Google" id="ProtNLM"/>
    </source>
</evidence>
<dbReference type="InterPro" id="IPR004564">
    <property type="entry name" value="OM_lipoprot_carrier_LolA-like"/>
</dbReference>
<evidence type="ECO:0000313" key="4">
    <source>
        <dbReference type="Proteomes" id="UP000027616"/>
    </source>
</evidence>
<proteinExistence type="predicted"/>